<dbReference type="AlphaFoldDB" id="A0A4P2Q2L5"/>
<protein>
    <submittedName>
        <fullName evidence="3">GNAT family acetyltransferase</fullName>
    </submittedName>
</protein>
<dbReference type="SUPFAM" id="SSF55729">
    <property type="entry name" value="Acyl-CoA N-acyltransferases (Nat)"/>
    <property type="match status" value="1"/>
</dbReference>
<dbReference type="RefSeq" id="WP_129348264.1">
    <property type="nucleotide sequence ID" value="NZ_CP012670.1"/>
</dbReference>
<dbReference type="InterPro" id="IPR016181">
    <property type="entry name" value="Acyl_CoA_acyltransferase"/>
</dbReference>
<evidence type="ECO:0000256" key="1">
    <source>
        <dbReference type="SAM" id="MobiDB-lite"/>
    </source>
</evidence>
<evidence type="ECO:0000313" key="4">
    <source>
        <dbReference type="Proteomes" id="UP000295781"/>
    </source>
</evidence>
<reference evidence="3 4" key="1">
    <citation type="submission" date="2015-09" db="EMBL/GenBank/DDBJ databases">
        <title>Sorangium comparison.</title>
        <authorList>
            <person name="Zaburannyi N."/>
            <person name="Bunk B."/>
            <person name="Overmann J."/>
            <person name="Mueller R."/>
        </authorList>
    </citation>
    <scope>NUCLEOTIDE SEQUENCE [LARGE SCALE GENOMIC DNA]</scope>
    <source>
        <strain evidence="3 4">So ceGT47</strain>
    </source>
</reference>
<dbReference type="Proteomes" id="UP000295781">
    <property type="component" value="Chromosome"/>
</dbReference>
<dbReference type="Gene3D" id="3.40.630.30">
    <property type="match status" value="1"/>
</dbReference>
<gene>
    <name evidence="3" type="ORF">SOCEGT47_037390</name>
</gene>
<dbReference type="EMBL" id="CP012670">
    <property type="protein sequence ID" value="AUX23216.1"/>
    <property type="molecule type" value="Genomic_DNA"/>
</dbReference>
<evidence type="ECO:0000259" key="2">
    <source>
        <dbReference type="PROSITE" id="PS51186"/>
    </source>
</evidence>
<dbReference type="GO" id="GO:0016747">
    <property type="term" value="F:acyltransferase activity, transferring groups other than amino-acyl groups"/>
    <property type="evidence" value="ECO:0007669"/>
    <property type="project" value="InterPro"/>
</dbReference>
<accession>A0A4P2Q2L5</accession>
<dbReference type="OrthoDB" id="4016818at2"/>
<sequence length="168" mass="18044">MADMLVNLLKLPPLTPLLQDLRRAGVVVRRAAPYEIGRVRRFVERHFTAAWADEISVGYANKPVSVFLAIREGDVLGFAAYECTRRGFFGPTGVEERERGKGIGKALLLAALHGLAEMGYAYGIIGGVGPAEFYASAVGATLIPDSTPGIYADPLSDTDPRDGEAPPR</sequence>
<organism evidence="3 4">
    <name type="scientific">Sorangium cellulosum</name>
    <name type="common">Polyangium cellulosum</name>
    <dbReference type="NCBI Taxonomy" id="56"/>
    <lineage>
        <taxon>Bacteria</taxon>
        <taxon>Pseudomonadati</taxon>
        <taxon>Myxococcota</taxon>
        <taxon>Polyangia</taxon>
        <taxon>Polyangiales</taxon>
        <taxon>Polyangiaceae</taxon>
        <taxon>Sorangium</taxon>
    </lineage>
</organism>
<proteinExistence type="predicted"/>
<dbReference type="Pfam" id="PF00583">
    <property type="entry name" value="Acetyltransf_1"/>
    <property type="match status" value="1"/>
</dbReference>
<dbReference type="PROSITE" id="PS51186">
    <property type="entry name" value="GNAT"/>
    <property type="match status" value="1"/>
</dbReference>
<name>A0A4P2Q2L5_SORCE</name>
<feature type="domain" description="N-acetyltransferase" evidence="2">
    <location>
        <begin position="26"/>
        <end position="162"/>
    </location>
</feature>
<keyword evidence="3" id="KW-0808">Transferase</keyword>
<feature type="region of interest" description="Disordered" evidence="1">
    <location>
        <begin position="149"/>
        <end position="168"/>
    </location>
</feature>
<evidence type="ECO:0000313" key="3">
    <source>
        <dbReference type="EMBL" id="AUX23216.1"/>
    </source>
</evidence>
<feature type="compositionally biased region" description="Basic and acidic residues" evidence="1">
    <location>
        <begin position="158"/>
        <end position="168"/>
    </location>
</feature>
<dbReference type="InterPro" id="IPR000182">
    <property type="entry name" value="GNAT_dom"/>
</dbReference>